<dbReference type="InParanoid" id="A0A0C3BIV1"/>
<reference evidence="2" key="2">
    <citation type="submission" date="2015-01" db="EMBL/GenBank/DDBJ databases">
        <title>Evolutionary Origins and Diversification of the Mycorrhizal Mutualists.</title>
        <authorList>
            <consortium name="DOE Joint Genome Institute"/>
            <consortium name="Mycorrhizal Genomics Consortium"/>
            <person name="Kohler A."/>
            <person name="Kuo A."/>
            <person name="Nagy L.G."/>
            <person name="Floudas D."/>
            <person name="Copeland A."/>
            <person name="Barry K.W."/>
            <person name="Cichocki N."/>
            <person name="Veneault-Fourrey C."/>
            <person name="LaButti K."/>
            <person name="Lindquist E.A."/>
            <person name="Lipzen A."/>
            <person name="Lundell T."/>
            <person name="Morin E."/>
            <person name="Murat C."/>
            <person name="Riley R."/>
            <person name="Ohm R."/>
            <person name="Sun H."/>
            <person name="Tunlid A."/>
            <person name="Henrissat B."/>
            <person name="Grigoriev I.V."/>
            <person name="Hibbett D.S."/>
            <person name="Martin F."/>
        </authorList>
    </citation>
    <scope>NUCLEOTIDE SEQUENCE [LARGE SCALE GENOMIC DNA]</scope>
    <source>
        <strain evidence="2">F 1598</strain>
    </source>
</reference>
<evidence type="ECO:0000313" key="2">
    <source>
        <dbReference type="Proteomes" id="UP000054166"/>
    </source>
</evidence>
<gene>
    <name evidence="1" type="ORF">PILCRDRAFT_825448</name>
</gene>
<sequence length="74" mass="8164">MEPKASTSGSSYPSIIPFVSRSITTSDDFFLSRQGTFAEVFQSSAEMNASEYSESTWRPLAFVPLPGSVYCRLI</sequence>
<dbReference type="Proteomes" id="UP000054166">
    <property type="component" value="Unassembled WGS sequence"/>
</dbReference>
<dbReference type="HOGENOM" id="CLU_2688690_0_0_1"/>
<protein>
    <submittedName>
        <fullName evidence="1">Uncharacterized protein</fullName>
    </submittedName>
</protein>
<accession>A0A0C3BIV1</accession>
<keyword evidence="2" id="KW-1185">Reference proteome</keyword>
<evidence type="ECO:0000313" key="1">
    <source>
        <dbReference type="EMBL" id="KIM77287.1"/>
    </source>
</evidence>
<name>A0A0C3BIV1_PILCF</name>
<proteinExistence type="predicted"/>
<reference evidence="1 2" key="1">
    <citation type="submission" date="2014-04" db="EMBL/GenBank/DDBJ databases">
        <authorList>
            <consortium name="DOE Joint Genome Institute"/>
            <person name="Kuo A."/>
            <person name="Tarkka M."/>
            <person name="Buscot F."/>
            <person name="Kohler A."/>
            <person name="Nagy L.G."/>
            <person name="Floudas D."/>
            <person name="Copeland A."/>
            <person name="Barry K.W."/>
            <person name="Cichocki N."/>
            <person name="Veneault-Fourrey C."/>
            <person name="LaButti K."/>
            <person name="Lindquist E.A."/>
            <person name="Lipzen A."/>
            <person name="Lundell T."/>
            <person name="Morin E."/>
            <person name="Murat C."/>
            <person name="Sun H."/>
            <person name="Tunlid A."/>
            <person name="Henrissat B."/>
            <person name="Grigoriev I.V."/>
            <person name="Hibbett D.S."/>
            <person name="Martin F."/>
            <person name="Nordberg H.P."/>
            <person name="Cantor M.N."/>
            <person name="Hua S.X."/>
        </authorList>
    </citation>
    <scope>NUCLEOTIDE SEQUENCE [LARGE SCALE GENOMIC DNA]</scope>
    <source>
        <strain evidence="1 2">F 1598</strain>
    </source>
</reference>
<dbReference type="EMBL" id="KN833026">
    <property type="protein sequence ID" value="KIM77287.1"/>
    <property type="molecule type" value="Genomic_DNA"/>
</dbReference>
<dbReference type="AlphaFoldDB" id="A0A0C3BIV1"/>
<organism evidence="1 2">
    <name type="scientific">Piloderma croceum (strain F 1598)</name>
    <dbReference type="NCBI Taxonomy" id="765440"/>
    <lineage>
        <taxon>Eukaryota</taxon>
        <taxon>Fungi</taxon>
        <taxon>Dikarya</taxon>
        <taxon>Basidiomycota</taxon>
        <taxon>Agaricomycotina</taxon>
        <taxon>Agaricomycetes</taxon>
        <taxon>Agaricomycetidae</taxon>
        <taxon>Atheliales</taxon>
        <taxon>Atheliaceae</taxon>
        <taxon>Piloderma</taxon>
    </lineage>
</organism>